<dbReference type="GO" id="GO:0016491">
    <property type="term" value="F:oxidoreductase activity"/>
    <property type="evidence" value="ECO:0007669"/>
    <property type="project" value="UniProtKB-ARBA"/>
</dbReference>
<dbReference type="Pfam" id="PF02423">
    <property type="entry name" value="OCD_Mu_crystall"/>
    <property type="match status" value="1"/>
</dbReference>
<protein>
    <submittedName>
        <fullName evidence="2">Ornithine cyclodeaminase family protein</fullName>
    </submittedName>
</protein>
<name>A0AAJ1FBE4_9GAMM</name>
<dbReference type="InterPro" id="IPR036291">
    <property type="entry name" value="NAD(P)-bd_dom_sf"/>
</dbReference>
<dbReference type="EMBL" id="JAKUDL010000003">
    <property type="protein sequence ID" value="MCH4294995.1"/>
    <property type="molecule type" value="Genomic_DNA"/>
</dbReference>
<dbReference type="Gene3D" id="3.40.50.720">
    <property type="entry name" value="NAD(P)-binding Rossmann-like Domain"/>
    <property type="match status" value="1"/>
</dbReference>
<dbReference type="PIRSF" id="PIRSF001439">
    <property type="entry name" value="CryM"/>
    <property type="match status" value="1"/>
</dbReference>
<dbReference type="RefSeq" id="WP_240591255.1">
    <property type="nucleotide sequence ID" value="NZ_JAKUDL010000003.1"/>
</dbReference>
<organism evidence="2 3">
    <name type="scientific">Shewanella zhuhaiensis</name>
    <dbReference type="NCBI Taxonomy" id="2919576"/>
    <lineage>
        <taxon>Bacteria</taxon>
        <taxon>Pseudomonadati</taxon>
        <taxon>Pseudomonadota</taxon>
        <taxon>Gammaproteobacteria</taxon>
        <taxon>Alteromonadales</taxon>
        <taxon>Shewanellaceae</taxon>
        <taxon>Shewanella</taxon>
    </lineage>
</organism>
<keyword evidence="3" id="KW-1185">Reference proteome</keyword>
<comment type="similarity">
    <text evidence="1">Belongs to the ornithine cyclodeaminase/mu-crystallin family.</text>
</comment>
<dbReference type="Proteomes" id="UP001297581">
    <property type="component" value="Unassembled WGS sequence"/>
</dbReference>
<dbReference type="InterPro" id="IPR023401">
    <property type="entry name" value="ODC_N"/>
</dbReference>
<dbReference type="GO" id="GO:0019752">
    <property type="term" value="P:carboxylic acid metabolic process"/>
    <property type="evidence" value="ECO:0007669"/>
    <property type="project" value="UniProtKB-ARBA"/>
</dbReference>
<dbReference type="InterPro" id="IPR003462">
    <property type="entry name" value="ODC_Mu_crystall"/>
</dbReference>
<dbReference type="GO" id="GO:0005737">
    <property type="term" value="C:cytoplasm"/>
    <property type="evidence" value="ECO:0007669"/>
    <property type="project" value="TreeGrafter"/>
</dbReference>
<evidence type="ECO:0000256" key="1">
    <source>
        <dbReference type="ARBA" id="ARBA00008903"/>
    </source>
</evidence>
<dbReference type="PANTHER" id="PTHR13812">
    <property type="entry name" value="KETIMINE REDUCTASE MU-CRYSTALLIN"/>
    <property type="match status" value="1"/>
</dbReference>
<dbReference type="FunFam" id="3.40.50.720:FF:000311">
    <property type="entry name" value="Ornithine cyclodeaminase"/>
    <property type="match status" value="1"/>
</dbReference>
<gene>
    <name evidence="2" type="ORF">MJ923_11830</name>
</gene>
<dbReference type="PANTHER" id="PTHR13812:SF19">
    <property type="entry name" value="KETIMINE REDUCTASE MU-CRYSTALLIN"/>
    <property type="match status" value="1"/>
</dbReference>
<comment type="caution">
    <text evidence="2">The sequence shown here is derived from an EMBL/GenBank/DDBJ whole genome shotgun (WGS) entry which is preliminary data.</text>
</comment>
<proteinExistence type="inferred from homology"/>
<dbReference type="AlphaFoldDB" id="A0AAJ1FBE4"/>
<dbReference type="Gene3D" id="3.30.1780.10">
    <property type="entry name" value="ornithine cyclodeaminase, domain 1"/>
    <property type="match status" value="1"/>
</dbReference>
<reference evidence="2 3" key="1">
    <citation type="submission" date="2022-02" db="EMBL/GenBank/DDBJ databases">
        <title>The genome sequence of Shewanella sp. 3B26.</title>
        <authorList>
            <person name="Du J."/>
        </authorList>
    </citation>
    <scope>NUCLEOTIDE SEQUENCE [LARGE SCALE GENOMIC DNA]</scope>
    <source>
        <strain evidence="2 3">3B26</strain>
    </source>
</reference>
<dbReference type="NCBIfam" id="NF004793">
    <property type="entry name" value="PRK06141.1"/>
    <property type="match status" value="1"/>
</dbReference>
<evidence type="ECO:0000313" key="3">
    <source>
        <dbReference type="Proteomes" id="UP001297581"/>
    </source>
</evidence>
<sequence>MNVINAHQVHQSLTFDALIAALRQQFARPSSIPQRQVYPLAADSHDAFAVLPAWDDDSIGVKAFTYLPDNPAKNPGFQSLYSQILLFDRQTGAPQALVDGTSVTYWRTAAVSALAADYLARKDSSRLLVMGTGNLAPFMALAHASVRPIREIRVWGRNSAKCEQVCRQIQVARPDMTVTISQTLEQDVPWADIISCATGSPEPLFSGALVTPGTHTDFVGNHHKNCRECDTELVINAQVFVDSRLNVFNEAGELLLPVAEGRFALSSVRAELSQLCSGEVGGRQSDDDITLFKSVGSALADLAGARLVYQRLNQTNREPI</sequence>
<accession>A0AAJ1FBE4</accession>
<evidence type="ECO:0000313" key="2">
    <source>
        <dbReference type="EMBL" id="MCH4294995.1"/>
    </source>
</evidence>
<dbReference type="SUPFAM" id="SSF51735">
    <property type="entry name" value="NAD(P)-binding Rossmann-fold domains"/>
    <property type="match status" value="1"/>
</dbReference>